<evidence type="ECO:0000313" key="2">
    <source>
        <dbReference type="EMBL" id="UYQ71973.1"/>
    </source>
</evidence>
<sequence>MTKSADPSCPLYKGMRTFTVWSRLSGSFARTRHRWIRNRSRPVPLSFDNICAMNFHYQRYPLEAFLDDAAELGLTQVEIWGAAPHFYVGDRTLSDARELRNQIRTRNLKIACFTPEQCVYPINLASPQEKLRNRSVRYFEQCLEMCAEMASPALLVTPGSGYANEPAALAWDRCVNSLGTISKRAEELGITLYLECLPPAWSNVATTARDLARLLAVVGSPAIRSMMDTSAAVLSEESVSDYATELKSGFAHMHMTDADVAGSHLAWGDGMLDLDLYLAELQTIGYQGALSLELTNSRYYLDPKPALKQSVEKLSAAIGRLA</sequence>
<organism evidence="2 3">
    <name type="scientific">Pelagibacterium flavum</name>
    <dbReference type="NCBI Taxonomy" id="2984530"/>
    <lineage>
        <taxon>Bacteria</taxon>
        <taxon>Pseudomonadati</taxon>
        <taxon>Pseudomonadota</taxon>
        <taxon>Alphaproteobacteria</taxon>
        <taxon>Hyphomicrobiales</taxon>
        <taxon>Devosiaceae</taxon>
        <taxon>Pelagibacterium</taxon>
    </lineage>
</organism>
<proteinExistence type="predicted"/>
<dbReference type="EMBL" id="CP107716">
    <property type="protein sequence ID" value="UYQ71973.1"/>
    <property type="molecule type" value="Genomic_DNA"/>
</dbReference>
<name>A0ABY6IMZ2_9HYPH</name>
<evidence type="ECO:0000313" key="3">
    <source>
        <dbReference type="Proteomes" id="UP001163882"/>
    </source>
</evidence>
<evidence type="ECO:0000259" key="1">
    <source>
        <dbReference type="Pfam" id="PF01261"/>
    </source>
</evidence>
<dbReference type="InterPro" id="IPR050312">
    <property type="entry name" value="IolE/XylAMocC-like"/>
</dbReference>
<dbReference type="SUPFAM" id="SSF51658">
    <property type="entry name" value="Xylose isomerase-like"/>
    <property type="match status" value="1"/>
</dbReference>
<reference evidence="2" key="1">
    <citation type="submission" date="2022-10" db="EMBL/GenBank/DDBJ databases">
        <title>YIM 151497 complete genome.</title>
        <authorList>
            <person name="Chen X."/>
        </authorList>
    </citation>
    <scope>NUCLEOTIDE SEQUENCE</scope>
    <source>
        <strain evidence="2">YIM 151497</strain>
    </source>
</reference>
<dbReference type="RefSeq" id="WP_264225620.1">
    <property type="nucleotide sequence ID" value="NZ_CP107716.1"/>
</dbReference>
<dbReference type="InterPro" id="IPR036237">
    <property type="entry name" value="Xyl_isomerase-like_sf"/>
</dbReference>
<dbReference type="Proteomes" id="UP001163882">
    <property type="component" value="Chromosome"/>
</dbReference>
<protein>
    <submittedName>
        <fullName evidence="2">TIM barrel protein</fullName>
    </submittedName>
</protein>
<feature type="domain" description="Xylose isomerase-like TIM barrel" evidence="1">
    <location>
        <begin position="66"/>
        <end position="314"/>
    </location>
</feature>
<dbReference type="PANTHER" id="PTHR12110">
    <property type="entry name" value="HYDROXYPYRUVATE ISOMERASE"/>
    <property type="match status" value="1"/>
</dbReference>
<dbReference type="Pfam" id="PF01261">
    <property type="entry name" value="AP_endonuc_2"/>
    <property type="match status" value="1"/>
</dbReference>
<dbReference type="Gene3D" id="3.20.20.150">
    <property type="entry name" value="Divalent-metal-dependent TIM barrel enzymes"/>
    <property type="match status" value="1"/>
</dbReference>
<keyword evidence="3" id="KW-1185">Reference proteome</keyword>
<gene>
    <name evidence="2" type="ORF">OF122_18350</name>
</gene>
<accession>A0ABY6IMZ2</accession>
<dbReference type="InterPro" id="IPR013022">
    <property type="entry name" value="Xyl_isomerase-like_TIM-brl"/>
</dbReference>
<dbReference type="PANTHER" id="PTHR12110:SF53">
    <property type="entry name" value="BLR5974 PROTEIN"/>
    <property type="match status" value="1"/>
</dbReference>